<dbReference type="InterPro" id="IPR019546">
    <property type="entry name" value="TAT_signal_bac_arc"/>
</dbReference>
<gene>
    <name evidence="10" type="ORF">PCA10_20560</name>
</gene>
<dbReference type="AlphaFoldDB" id="S6APY6"/>
<comment type="catalytic activity">
    <reaction evidence="8">
        <text>hydrogencarbonate + H(+) = CO2 + H2O</text>
        <dbReference type="Rhea" id="RHEA:10748"/>
        <dbReference type="ChEBI" id="CHEBI:15377"/>
        <dbReference type="ChEBI" id="CHEBI:15378"/>
        <dbReference type="ChEBI" id="CHEBI:16526"/>
        <dbReference type="ChEBI" id="CHEBI:17544"/>
        <dbReference type="EC" id="4.2.1.1"/>
    </reaction>
</comment>
<dbReference type="Proteomes" id="UP000015503">
    <property type="component" value="Chromosome"/>
</dbReference>
<feature type="binding site" evidence="9">
    <location>
        <position position="100"/>
    </location>
    <ligand>
        <name>Zn(2+)</name>
        <dbReference type="ChEBI" id="CHEBI:29105"/>
    </ligand>
</feature>
<evidence type="ECO:0000256" key="7">
    <source>
        <dbReference type="ARBA" id="ARBA00024993"/>
    </source>
</evidence>
<keyword evidence="5 9" id="KW-0862">Zinc</keyword>
<dbReference type="EC" id="4.2.1.1" evidence="2"/>
<keyword evidence="11" id="KW-1185">Reference proteome</keyword>
<comment type="function">
    <text evidence="7">Catalyzes the reversible hydration of carbon dioxide to form bicarbonate.</text>
</comment>
<dbReference type="InterPro" id="IPR015892">
    <property type="entry name" value="Carbonic_anhydrase_CS"/>
</dbReference>
<dbReference type="HOGENOM" id="CLU_053879_4_2_6"/>
<accession>S6APY6</accession>
<feature type="binding site" evidence="9">
    <location>
        <position position="98"/>
    </location>
    <ligand>
        <name>Zn(2+)</name>
        <dbReference type="ChEBI" id="CHEBI:29105"/>
    </ligand>
</feature>
<evidence type="ECO:0000256" key="2">
    <source>
        <dbReference type="ARBA" id="ARBA00012925"/>
    </source>
</evidence>
<keyword evidence="4" id="KW-0732">Signal</keyword>
<dbReference type="GO" id="GO:0008270">
    <property type="term" value="F:zinc ion binding"/>
    <property type="evidence" value="ECO:0007669"/>
    <property type="project" value="InterPro"/>
</dbReference>
<evidence type="ECO:0000256" key="5">
    <source>
        <dbReference type="ARBA" id="ARBA00022833"/>
    </source>
</evidence>
<dbReference type="PANTHER" id="PTHR11002:SF79">
    <property type="entry name" value="CARBONIC ANHYDRASE 2"/>
    <property type="match status" value="1"/>
</dbReference>
<reference evidence="10 11" key="1">
    <citation type="journal article" date="2013" name="Genome Announc.">
        <title>Complete Genome Sequence of the Carbazole Degrader Pseudomonas resinovorans Strain CA10 (NBRC 106553).</title>
        <authorList>
            <person name="Shintani M."/>
            <person name="Hosoyama A."/>
            <person name="Ohji S."/>
            <person name="Tsuchikane K."/>
            <person name="Takarada H."/>
            <person name="Yamazoe A."/>
            <person name="Fujita N."/>
            <person name="Nojiri H."/>
        </authorList>
    </citation>
    <scope>NUCLEOTIDE SEQUENCE [LARGE SCALE GENOMIC DNA]</scope>
    <source>
        <strain evidence="10 11">NBRC 106553</strain>
    </source>
</reference>
<dbReference type="PROSITE" id="PS51318">
    <property type="entry name" value="TAT"/>
    <property type="match status" value="1"/>
</dbReference>
<evidence type="ECO:0000256" key="4">
    <source>
        <dbReference type="ARBA" id="ARBA00022729"/>
    </source>
</evidence>
<protein>
    <recommendedName>
        <fullName evidence="2">carbonic anhydrase</fullName>
        <ecNumber evidence="2">4.2.1.1</ecNumber>
    </recommendedName>
</protein>
<comment type="similarity">
    <text evidence="1">Belongs to the beta-class carbonic anhydrase family.</text>
</comment>
<evidence type="ECO:0000256" key="6">
    <source>
        <dbReference type="ARBA" id="ARBA00023239"/>
    </source>
</evidence>
<dbReference type="PATRIC" id="fig|1245471.3.peg.2072"/>
<dbReference type="InterPro" id="IPR001765">
    <property type="entry name" value="Carbonic_anhydrase"/>
</dbReference>
<evidence type="ECO:0000256" key="9">
    <source>
        <dbReference type="PIRSR" id="PIRSR601765-1"/>
    </source>
</evidence>
<feature type="binding site" evidence="9">
    <location>
        <position position="151"/>
    </location>
    <ligand>
        <name>Zn(2+)</name>
        <dbReference type="ChEBI" id="CHEBI:29105"/>
    </ligand>
</feature>
<keyword evidence="3 9" id="KW-0479">Metal-binding</keyword>
<feature type="binding site" evidence="9">
    <location>
        <position position="154"/>
    </location>
    <ligand>
        <name>Zn(2+)</name>
        <dbReference type="ChEBI" id="CHEBI:29105"/>
    </ligand>
</feature>
<dbReference type="GO" id="GO:0004089">
    <property type="term" value="F:carbonate dehydratase activity"/>
    <property type="evidence" value="ECO:0007669"/>
    <property type="project" value="UniProtKB-EC"/>
</dbReference>
<dbReference type="KEGG" id="pre:PCA10_20560"/>
<dbReference type="NCBIfam" id="TIGR01409">
    <property type="entry name" value="TAT_signal_seq"/>
    <property type="match status" value="1"/>
</dbReference>
<dbReference type="OrthoDB" id="9797527at2"/>
<evidence type="ECO:0000256" key="3">
    <source>
        <dbReference type="ARBA" id="ARBA00022723"/>
    </source>
</evidence>
<dbReference type="PROSITE" id="PS00704">
    <property type="entry name" value="PROK_CO2_ANHYDRASE_1"/>
    <property type="match status" value="1"/>
</dbReference>
<dbReference type="CDD" id="cd03378">
    <property type="entry name" value="beta_CA_cladeC"/>
    <property type="match status" value="1"/>
</dbReference>
<sequence>MCTCHEHAEQPARRDFLRLAGVTVATAVTASLLPTHALAASPAEPPKPENQLSPQAAFDRLMAGNRRYIEGVARRHDFLAEREALVSAQNPFVAVLSCADSRIAPEYAFDTGRGDLFAVRVAGNLVNDDGLGSLEYGVAVLGIPLLMVLGHEGCGAVEAGVKAVRDKASFPGHIQRLADAIAPAVKATLDKPGDPLDNAIRQNVLDNMRLVKERSEILRTAIDEGRLKLVGGLYRLADGKVELLG</sequence>
<evidence type="ECO:0000256" key="8">
    <source>
        <dbReference type="ARBA" id="ARBA00048348"/>
    </source>
</evidence>
<comment type="cofactor">
    <cofactor evidence="9">
        <name>Zn(2+)</name>
        <dbReference type="ChEBI" id="CHEBI:29105"/>
    </cofactor>
    <text evidence="9">Binds 1 zinc ion per subunit.</text>
</comment>
<proteinExistence type="inferred from homology"/>
<dbReference type="InterPro" id="IPR006311">
    <property type="entry name" value="TAT_signal"/>
</dbReference>
<dbReference type="PANTHER" id="PTHR11002">
    <property type="entry name" value="CARBONIC ANHYDRASE"/>
    <property type="match status" value="1"/>
</dbReference>
<dbReference type="GO" id="GO:0015976">
    <property type="term" value="P:carbon utilization"/>
    <property type="evidence" value="ECO:0007669"/>
    <property type="project" value="InterPro"/>
</dbReference>
<dbReference type="STRING" id="1245471.PCA10_20560"/>
<dbReference type="EMBL" id="AP013068">
    <property type="protein sequence ID" value="BAN47788.1"/>
    <property type="molecule type" value="Genomic_DNA"/>
</dbReference>
<name>S6APY6_METRE</name>
<evidence type="ECO:0000256" key="1">
    <source>
        <dbReference type="ARBA" id="ARBA00006217"/>
    </source>
</evidence>
<dbReference type="RefSeq" id="WP_016491988.1">
    <property type="nucleotide sequence ID" value="NC_021499.1"/>
</dbReference>
<keyword evidence="6 10" id="KW-0456">Lyase</keyword>
<dbReference type="InterPro" id="IPR036874">
    <property type="entry name" value="Carbonic_anhydrase_sf"/>
</dbReference>
<dbReference type="SUPFAM" id="SSF53056">
    <property type="entry name" value="beta-carbonic anhydrase, cab"/>
    <property type="match status" value="1"/>
</dbReference>
<evidence type="ECO:0000313" key="11">
    <source>
        <dbReference type="Proteomes" id="UP000015503"/>
    </source>
</evidence>
<organism evidence="10 11">
    <name type="scientific">Metapseudomonas resinovorans NBRC 106553</name>
    <dbReference type="NCBI Taxonomy" id="1245471"/>
    <lineage>
        <taxon>Bacteria</taxon>
        <taxon>Pseudomonadati</taxon>
        <taxon>Pseudomonadota</taxon>
        <taxon>Gammaproteobacteria</taxon>
        <taxon>Pseudomonadales</taxon>
        <taxon>Pseudomonadaceae</taxon>
        <taxon>Metapseudomonas</taxon>
    </lineage>
</organism>
<dbReference type="eggNOG" id="COG0288">
    <property type="taxonomic scope" value="Bacteria"/>
</dbReference>
<dbReference type="Gene3D" id="3.40.1050.10">
    <property type="entry name" value="Carbonic anhydrase"/>
    <property type="match status" value="1"/>
</dbReference>
<dbReference type="FunFam" id="3.40.1050.10:FF:000006">
    <property type="entry name" value="Carbonic anhydrase"/>
    <property type="match status" value="1"/>
</dbReference>
<dbReference type="SMART" id="SM00947">
    <property type="entry name" value="Pro_CA"/>
    <property type="match status" value="1"/>
</dbReference>
<evidence type="ECO:0000313" key="10">
    <source>
        <dbReference type="EMBL" id="BAN47788.1"/>
    </source>
</evidence>
<dbReference type="Pfam" id="PF00484">
    <property type="entry name" value="Pro_CA"/>
    <property type="match status" value="1"/>
</dbReference>